<feature type="transmembrane region" description="Helical" evidence="5">
    <location>
        <begin position="38"/>
        <end position="59"/>
    </location>
</feature>
<comment type="caution">
    <text evidence="8">The sequence shown here is derived from an EMBL/GenBank/DDBJ whole genome shotgun (WGS) entry which is preliminary data.</text>
</comment>
<feature type="chain" id="PRO_5024375608" evidence="6">
    <location>
        <begin position="29"/>
        <end position="65"/>
    </location>
</feature>
<keyword evidence="1" id="KW-0134">Cell wall</keyword>
<evidence type="ECO:0000313" key="8">
    <source>
        <dbReference type="EMBL" id="TLQ49567.1"/>
    </source>
</evidence>
<evidence type="ECO:0000256" key="6">
    <source>
        <dbReference type="SAM" id="SignalP"/>
    </source>
</evidence>
<keyword evidence="5" id="KW-1133">Transmembrane helix</keyword>
<keyword evidence="4" id="KW-0572">Peptidoglycan-anchor</keyword>
<dbReference type="Pfam" id="PF00746">
    <property type="entry name" value="Gram_pos_anchor"/>
    <property type="match status" value="1"/>
</dbReference>
<evidence type="ECO:0000256" key="2">
    <source>
        <dbReference type="ARBA" id="ARBA00022525"/>
    </source>
</evidence>
<reference evidence="8 9" key="1">
    <citation type="submission" date="2019-05" db="EMBL/GenBank/DDBJ databases">
        <title>The metagenome of a microbial culture collection derived from dairy environment covers the genomic content of the human microbiome.</title>
        <authorList>
            <person name="Roder T."/>
            <person name="Wuthrich D."/>
            <person name="Sattari Z."/>
            <person name="Von Ah U."/>
            <person name="Bar C."/>
            <person name="Ronchi F."/>
            <person name="Macpherson A.J."/>
            <person name="Ganal-Vonarburg S.C."/>
            <person name="Bruggmann R."/>
            <person name="Vergeres G."/>
        </authorList>
    </citation>
    <scope>NUCLEOTIDE SEQUENCE [LARGE SCALE GENOMIC DNA]</scope>
    <source>
        <strain evidence="8 9">FAM 24227</strain>
    </source>
</reference>
<organism evidence="8 9">
    <name type="scientific">Ruoffia tabacinasalis</name>
    <dbReference type="NCBI Taxonomy" id="87458"/>
    <lineage>
        <taxon>Bacteria</taxon>
        <taxon>Bacillati</taxon>
        <taxon>Bacillota</taxon>
        <taxon>Bacilli</taxon>
        <taxon>Lactobacillales</taxon>
        <taxon>Aerococcaceae</taxon>
        <taxon>Ruoffia</taxon>
    </lineage>
</organism>
<dbReference type="Proteomes" id="UP000306420">
    <property type="component" value="Unassembled WGS sequence"/>
</dbReference>
<evidence type="ECO:0000256" key="4">
    <source>
        <dbReference type="ARBA" id="ARBA00023088"/>
    </source>
</evidence>
<evidence type="ECO:0000313" key="9">
    <source>
        <dbReference type="Proteomes" id="UP000306420"/>
    </source>
</evidence>
<keyword evidence="5" id="KW-0472">Membrane</keyword>
<sequence>MRSIFMKKETLFSFILTLLLFVPTKAQAMSTLPNTGESNSWIFILIAAVAVVAGIWLVVSSRKKK</sequence>
<keyword evidence="3 6" id="KW-0732">Signal</keyword>
<evidence type="ECO:0000256" key="3">
    <source>
        <dbReference type="ARBA" id="ARBA00022729"/>
    </source>
</evidence>
<dbReference type="AlphaFoldDB" id="A0A5R9EPK7"/>
<evidence type="ECO:0000259" key="7">
    <source>
        <dbReference type="PROSITE" id="PS50847"/>
    </source>
</evidence>
<accession>A0A5R9EPK7</accession>
<evidence type="ECO:0000256" key="1">
    <source>
        <dbReference type="ARBA" id="ARBA00022512"/>
    </source>
</evidence>
<keyword evidence="2" id="KW-0964">Secreted</keyword>
<protein>
    <submittedName>
        <fullName evidence="8">LPXTG cell wall anchor domain-containing protein</fullName>
    </submittedName>
</protein>
<gene>
    <name evidence="8" type="ORF">FEZ33_00870</name>
</gene>
<dbReference type="NCBIfam" id="TIGR01167">
    <property type="entry name" value="LPXTG_anchor"/>
    <property type="match status" value="1"/>
</dbReference>
<name>A0A5R9EPK7_9LACT</name>
<keyword evidence="5" id="KW-0812">Transmembrane</keyword>
<feature type="signal peptide" evidence="6">
    <location>
        <begin position="1"/>
        <end position="28"/>
    </location>
</feature>
<proteinExistence type="predicted"/>
<evidence type="ECO:0000256" key="5">
    <source>
        <dbReference type="SAM" id="Phobius"/>
    </source>
</evidence>
<dbReference type="EMBL" id="VBSP01000001">
    <property type="protein sequence ID" value="TLQ49567.1"/>
    <property type="molecule type" value="Genomic_DNA"/>
</dbReference>
<dbReference type="PROSITE" id="PS50847">
    <property type="entry name" value="GRAM_POS_ANCHORING"/>
    <property type="match status" value="1"/>
</dbReference>
<feature type="domain" description="Gram-positive cocci surface proteins LPxTG" evidence="7">
    <location>
        <begin position="32"/>
        <end position="65"/>
    </location>
</feature>
<dbReference type="InterPro" id="IPR019931">
    <property type="entry name" value="LPXTG_anchor"/>
</dbReference>